<dbReference type="InterPro" id="IPR036661">
    <property type="entry name" value="Luciferase-like_sf"/>
</dbReference>
<keyword evidence="4" id="KW-0503">Monooxygenase</keyword>
<dbReference type="SUPFAM" id="SSF51679">
    <property type="entry name" value="Bacterial luciferase-like"/>
    <property type="match status" value="1"/>
</dbReference>
<sequence>MERGARDVAVELFSTCPASSLTVRDRYGADVVQVARWSDEAGCTGILVYSDNSQVDPWLVAQLIIQHTTHLCPLVAVQPVYMHPYAVAKQVASLAYLHGRRVYLNMVAGGFKNDLLALCDPTPHDKRYDRLTEYTTIIKRLLTGEPVSYAGEFYTVDKLKLTPALPVELFPGIFISGSSEAGLAAARAIGATAVKYPQPAEDEAAPPPGIPFGVRVGIIAREHEREAWEIAQARFPEDRRGQLTRQLATKVSDSVWHHQLSGTTEERPSSPYWMVPFQNYQTNCPYLVGSYDRVAAEVGRYVGLGHRVFILDVPRSADDLLHTRAVFERAVQAVAR</sequence>
<keyword evidence="3" id="KW-0560">Oxidoreductase</keyword>
<dbReference type="EMBL" id="VBAJ01000235">
    <property type="protein sequence ID" value="TMJ06161.1"/>
    <property type="molecule type" value="Genomic_DNA"/>
</dbReference>
<evidence type="ECO:0000313" key="6">
    <source>
        <dbReference type="EMBL" id="TMJ06161.1"/>
    </source>
</evidence>
<dbReference type="Pfam" id="PF00296">
    <property type="entry name" value="Bac_luciferase"/>
    <property type="match status" value="1"/>
</dbReference>
<organism evidence="7 8">
    <name type="scientific">Candidatus Segetimicrobium genomatis</name>
    <dbReference type="NCBI Taxonomy" id="2569760"/>
    <lineage>
        <taxon>Bacteria</taxon>
        <taxon>Bacillati</taxon>
        <taxon>Candidatus Sysuimicrobiota</taxon>
        <taxon>Candidatus Sysuimicrobiia</taxon>
        <taxon>Candidatus Sysuimicrobiales</taxon>
        <taxon>Candidatus Segetimicrobiaceae</taxon>
        <taxon>Candidatus Segetimicrobium</taxon>
    </lineage>
</organism>
<evidence type="ECO:0000256" key="4">
    <source>
        <dbReference type="ARBA" id="ARBA00023033"/>
    </source>
</evidence>
<dbReference type="EMBL" id="VBAI01000006">
    <property type="protein sequence ID" value="TMJ13513.1"/>
    <property type="molecule type" value="Genomic_DNA"/>
</dbReference>
<evidence type="ECO:0000313" key="9">
    <source>
        <dbReference type="Proteomes" id="UP000318661"/>
    </source>
</evidence>
<dbReference type="Proteomes" id="UP000315217">
    <property type="component" value="Unassembled WGS sequence"/>
</dbReference>
<reference evidence="8 9" key="1">
    <citation type="journal article" date="2019" name="Nat. Microbiol.">
        <title>Mediterranean grassland soil C-N compound turnover is dependent on rainfall and depth, and is mediated by genomically divergent microorganisms.</title>
        <authorList>
            <person name="Diamond S."/>
            <person name="Andeer P.F."/>
            <person name="Li Z."/>
            <person name="Crits-Christoph A."/>
            <person name="Burstein D."/>
            <person name="Anantharaman K."/>
            <person name="Lane K.R."/>
            <person name="Thomas B.C."/>
            <person name="Pan C."/>
            <person name="Northen T.R."/>
            <person name="Banfield J.F."/>
        </authorList>
    </citation>
    <scope>NUCLEOTIDE SEQUENCE [LARGE SCALE GENOMIC DNA]</scope>
    <source>
        <strain evidence="7">NP_1</strain>
        <strain evidence="6">NP_2</strain>
    </source>
</reference>
<evidence type="ECO:0000313" key="8">
    <source>
        <dbReference type="Proteomes" id="UP000315217"/>
    </source>
</evidence>
<evidence type="ECO:0000256" key="2">
    <source>
        <dbReference type="ARBA" id="ARBA00022643"/>
    </source>
</evidence>
<comment type="caution">
    <text evidence="7">The sequence shown here is derived from an EMBL/GenBank/DDBJ whole genome shotgun (WGS) entry which is preliminary data.</text>
</comment>
<dbReference type="PANTHER" id="PTHR42847">
    <property type="entry name" value="ALKANESULFONATE MONOOXYGENASE"/>
    <property type="match status" value="1"/>
</dbReference>
<evidence type="ECO:0000256" key="3">
    <source>
        <dbReference type="ARBA" id="ARBA00023002"/>
    </source>
</evidence>
<dbReference type="AlphaFoldDB" id="A0A537LZR2"/>
<gene>
    <name evidence="7" type="ORF">E6G98_00225</name>
    <name evidence="6" type="ORF">E6G99_09195</name>
</gene>
<dbReference type="GO" id="GO:0008726">
    <property type="term" value="F:alkanesulfonate monooxygenase activity"/>
    <property type="evidence" value="ECO:0007669"/>
    <property type="project" value="TreeGrafter"/>
</dbReference>
<proteinExistence type="predicted"/>
<dbReference type="Proteomes" id="UP000318661">
    <property type="component" value="Unassembled WGS sequence"/>
</dbReference>
<dbReference type="Gene3D" id="3.20.20.30">
    <property type="entry name" value="Luciferase-like domain"/>
    <property type="match status" value="1"/>
</dbReference>
<keyword evidence="1" id="KW-0285">Flavoprotein</keyword>
<protein>
    <submittedName>
        <fullName evidence="7">LLM class flavin-dependent oxidoreductase</fullName>
    </submittedName>
</protein>
<dbReference type="PANTHER" id="PTHR42847:SF4">
    <property type="entry name" value="ALKANESULFONATE MONOOXYGENASE-RELATED"/>
    <property type="match status" value="1"/>
</dbReference>
<accession>A0A537LZR2</accession>
<evidence type="ECO:0000256" key="1">
    <source>
        <dbReference type="ARBA" id="ARBA00022630"/>
    </source>
</evidence>
<evidence type="ECO:0000259" key="5">
    <source>
        <dbReference type="Pfam" id="PF00296"/>
    </source>
</evidence>
<keyword evidence="2" id="KW-0288">FMN</keyword>
<dbReference type="GO" id="GO:0046306">
    <property type="term" value="P:alkanesulfonate catabolic process"/>
    <property type="evidence" value="ECO:0007669"/>
    <property type="project" value="TreeGrafter"/>
</dbReference>
<dbReference type="InterPro" id="IPR011251">
    <property type="entry name" value="Luciferase-like_dom"/>
</dbReference>
<evidence type="ECO:0000313" key="7">
    <source>
        <dbReference type="EMBL" id="TMJ13513.1"/>
    </source>
</evidence>
<name>A0A537LZR2_9BACT</name>
<dbReference type="InterPro" id="IPR050172">
    <property type="entry name" value="SsuD_RutA_monooxygenase"/>
</dbReference>
<feature type="domain" description="Luciferase-like" evidence="5">
    <location>
        <begin position="29"/>
        <end position="305"/>
    </location>
</feature>